<name>A0A927GZ97_9BACL</name>
<comment type="caution">
    <text evidence="1">The sequence shown here is derived from an EMBL/GenBank/DDBJ whole genome shotgun (WGS) entry which is preliminary data.</text>
</comment>
<protein>
    <submittedName>
        <fullName evidence="1">DUF2625 family protein</fullName>
    </submittedName>
</protein>
<reference evidence="1" key="1">
    <citation type="submission" date="2020-09" db="EMBL/GenBank/DDBJ databases">
        <title>A novel bacterium of genus Paenibacillus, isolated from South China Sea.</title>
        <authorList>
            <person name="Huang H."/>
            <person name="Mo K."/>
            <person name="Hu Y."/>
        </authorList>
    </citation>
    <scope>NUCLEOTIDE SEQUENCE</scope>
    <source>
        <strain evidence="1">IB182363</strain>
    </source>
</reference>
<dbReference type="RefSeq" id="WP_190927285.1">
    <property type="nucleotide sequence ID" value="NZ_JACXJA010000011.1"/>
</dbReference>
<dbReference type="Proteomes" id="UP000639396">
    <property type="component" value="Unassembled WGS sequence"/>
</dbReference>
<evidence type="ECO:0000313" key="1">
    <source>
        <dbReference type="EMBL" id="MBD2862415.1"/>
    </source>
</evidence>
<dbReference type="Pfam" id="PF10946">
    <property type="entry name" value="DUF2625"/>
    <property type="match status" value="1"/>
</dbReference>
<dbReference type="AlphaFoldDB" id="A0A927GZ97"/>
<organism evidence="1 2">
    <name type="scientific">Paenibacillus oceani</name>
    <dbReference type="NCBI Taxonomy" id="2772510"/>
    <lineage>
        <taxon>Bacteria</taxon>
        <taxon>Bacillati</taxon>
        <taxon>Bacillota</taxon>
        <taxon>Bacilli</taxon>
        <taxon>Bacillales</taxon>
        <taxon>Paenibacillaceae</taxon>
        <taxon>Paenibacillus</taxon>
    </lineage>
</organism>
<accession>A0A927GZ97</accession>
<proteinExistence type="predicted"/>
<gene>
    <name evidence="1" type="ORF">IDH45_10515</name>
</gene>
<keyword evidence="2" id="KW-1185">Reference proteome</keyword>
<evidence type="ECO:0000313" key="2">
    <source>
        <dbReference type="Proteomes" id="UP000639396"/>
    </source>
</evidence>
<dbReference type="InterPro" id="IPR021239">
    <property type="entry name" value="DUF2625"/>
</dbReference>
<dbReference type="EMBL" id="JACXJA010000011">
    <property type="protein sequence ID" value="MBD2862415.1"/>
    <property type="molecule type" value="Genomic_DNA"/>
</dbReference>
<sequence length="211" mass="23320">MKTSKKRMGPDDAWGELQECIAGAQNRVSVLPCNREQGIATLEHLQLSNRSYLGAIALETGGLLIDGGWLKILGAGNSSISGSLITWNNPIGDALIVAYDLVGGCFALSGETGTVQYFAPDTLAWEDLKVPYSGFIDWVLNGELALFYETFRWKEWLHDSQNIQGDQAFLLYPYLWTAEGKDVERTSRKAVGVKELWGMQLEFARQLNGPS</sequence>